<proteinExistence type="inferred from homology"/>
<reference evidence="9" key="1">
    <citation type="submission" date="2022-11" db="UniProtKB">
        <authorList>
            <consortium name="WormBaseParasite"/>
        </authorList>
    </citation>
    <scope>IDENTIFICATION</scope>
</reference>
<dbReference type="GO" id="GO:0008380">
    <property type="term" value="P:RNA splicing"/>
    <property type="evidence" value="ECO:0007669"/>
    <property type="project" value="UniProtKB-KW"/>
</dbReference>
<evidence type="ECO:0000256" key="5">
    <source>
        <dbReference type="ARBA" id="ARBA00023242"/>
    </source>
</evidence>
<keyword evidence="5" id="KW-0539">Nucleus</keyword>
<comment type="similarity">
    <text evidence="2">Belongs to the fl(2)d family.</text>
</comment>
<evidence type="ECO:0000256" key="3">
    <source>
        <dbReference type="ARBA" id="ARBA00022664"/>
    </source>
</evidence>
<evidence type="ECO:0000256" key="6">
    <source>
        <dbReference type="SAM" id="Coils"/>
    </source>
</evidence>
<evidence type="ECO:0000313" key="8">
    <source>
        <dbReference type="Proteomes" id="UP000887565"/>
    </source>
</evidence>
<evidence type="ECO:0000256" key="4">
    <source>
        <dbReference type="ARBA" id="ARBA00023187"/>
    </source>
</evidence>
<feature type="coiled-coil region" evidence="6">
    <location>
        <begin position="184"/>
        <end position="244"/>
    </location>
</feature>
<dbReference type="AlphaFoldDB" id="A0A915IX72"/>
<dbReference type="GO" id="GO:0000381">
    <property type="term" value="P:regulation of alternative mRNA splicing, via spliceosome"/>
    <property type="evidence" value="ECO:0007669"/>
    <property type="project" value="InterPro"/>
</dbReference>
<dbReference type="PANTHER" id="PTHR15217">
    <property type="entry name" value="WILMS' TUMOR 1-ASSOCIATING PROTEIN"/>
    <property type="match status" value="1"/>
</dbReference>
<keyword evidence="8" id="KW-1185">Reference proteome</keyword>
<evidence type="ECO:0000256" key="2">
    <source>
        <dbReference type="ARBA" id="ARBA00010313"/>
    </source>
</evidence>
<keyword evidence="4" id="KW-0508">mRNA splicing</keyword>
<dbReference type="GO" id="GO:0006397">
    <property type="term" value="P:mRNA processing"/>
    <property type="evidence" value="ECO:0007669"/>
    <property type="project" value="UniProtKB-KW"/>
</dbReference>
<dbReference type="Proteomes" id="UP000887565">
    <property type="component" value="Unplaced"/>
</dbReference>
<dbReference type="InterPro" id="IPR033757">
    <property type="entry name" value="WTAP"/>
</dbReference>
<dbReference type="Pfam" id="PF17098">
    <property type="entry name" value="Wtap"/>
    <property type="match status" value="1"/>
</dbReference>
<evidence type="ECO:0000256" key="1">
    <source>
        <dbReference type="ARBA" id="ARBA00004123"/>
    </source>
</evidence>
<dbReference type="WBParaSite" id="nRc.2.0.1.t18694-RA">
    <property type="protein sequence ID" value="nRc.2.0.1.t18694-RA"/>
    <property type="gene ID" value="nRc.2.0.1.g18694"/>
</dbReference>
<dbReference type="GO" id="GO:0005634">
    <property type="term" value="C:nucleus"/>
    <property type="evidence" value="ECO:0007669"/>
    <property type="project" value="UniProtKB-SubCell"/>
</dbReference>
<evidence type="ECO:0000256" key="7">
    <source>
        <dbReference type="SAM" id="MobiDB-lite"/>
    </source>
</evidence>
<name>A0A915IX72_ROMCU</name>
<organism evidence="8 9">
    <name type="scientific">Romanomermis culicivorax</name>
    <name type="common">Nematode worm</name>
    <dbReference type="NCBI Taxonomy" id="13658"/>
    <lineage>
        <taxon>Eukaryota</taxon>
        <taxon>Metazoa</taxon>
        <taxon>Ecdysozoa</taxon>
        <taxon>Nematoda</taxon>
        <taxon>Enoplea</taxon>
        <taxon>Dorylaimia</taxon>
        <taxon>Mermithida</taxon>
        <taxon>Mermithoidea</taxon>
        <taxon>Mermithidae</taxon>
        <taxon>Romanomermis</taxon>
    </lineage>
</organism>
<sequence>RPLSPEIWELLTPAQKNWSDPPPDLGAPLHSNRYRRDPLPEATGSSVPEFRGLLKLINCHENRIELGPITMATLVVEQDSEAEPAAVSSSGYVEEEETNRSTIIKTENSYEMNNNGERKNCLNIKSLNNTKILNGHCENSNVLDDEKPEILSSTTTNISASSSTKIQQQQMESSRRENLLVMRLTTKEQEVQEYLTQLEELKSNITSDGHMKHALLDPAVNLMFQRMKNELEQTKEKLEQSVQEFDAWKFTPD</sequence>
<dbReference type="GO" id="GO:0016556">
    <property type="term" value="P:mRNA modification"/>
    <property type="evidence" value="ECO:0007669"/>
    <property type="project" value="InterPro"/>
</dbReference>
<feature type="region of interest" description="Disordered" evidence="7">
    <location>
        <begin position="12"/>
        <end position="45"/>
    </location>
</feature>
<accession>A0A915IX72</accession>
<keyword evidence="6" id="KW-0175">Coiled coil</keyword>
<dbReference type="PANTHER" id="PTHR15217:SF0">
    <property type="entry name" value="PRE-MRNA-SPLICING REGULATOR WTAP"/>
    <property type="match status" value="1"/>
</dbReference>
<evidence type="ECO:0000313" key="9">
    <source>
        <dbReference type="WBParaSite" id="nRc.2.0.1.t18694-RA"/>
    </source>
</evidence>
<comment type="subcellular location">
    <subcellularLocation>
        <location evidence="1">Nucleus</location>
    </subcellularLocation>
</comment>
<keyword evidence="3" id="KW-0507">mRNA processing</keyword>
<protein>
    <submittedName>
        <fullName evidence="9">Uncharacterized protein</fullName>
    </submittedName>
</protein>